<accession>A0ABR6BV02</accession>
<evidence type="ECO:0000256" key="3">
    <source>
        <dbReference type="ARBA" id="ARBA00022448"/>
    </source>
</evidence>
<dbReference type="EMBL" id="JACJID010000006">
    <property type="protein sequence ID" value="MBA8930384.1"/>
    <property type="molecule type" value="Genomic_DNA"/>
</dbReference>
<feature type="region of interest" description="Disordered" evidence="8">
    <location>
        <begin position="475"/>
        <end position="501"/>
    </location>
</feature>
<evidence type="ECO:0000256" key="8">
    <source>
        <dbReference type="SAM" id="MobiDB-lite"/>
    </source>
</evidence>
<feature type="transmembrane region" description="Helical" evidence="9">
    <location>
        <begin position="206"/>
        <end position="230"/>
    </location>
</feature>
<feature type="transmembrane region" description="Helical" evidence="9">
    <location>
        <begin position="359"/>
        <end position="381"/>
    </location>
</feature>
<dbReference type="PANTHER" id="PTHR31806:SF1">
    <property type="entry name" value="PURINE-CYTOSINE PERMEASE FCY2-RELATED"/>
    <property type="match status" value="1"/>
</dbReference>
<organism evidence="10 11">
    <name type="scientific">Kutzneria viridogrisea</name>
    <dbReference type="NCBI Taxonomy" id="47990"/>
    <lineage>
        <taxon>Bacteria</taxon>
        <taxon>Bacillati</taxon>
        <taxon>Actinomycetota</taxon>
        <taxon>Actinomycetes</taxon>
        <taxon>Pseudonocardiales</taxon>
        <taxon>Pseudonocardiaceae</taxon>
        <taxon>Kutzneria</taxon>
    </lineage>
</organism>
<feature type="transmembrane region" description="Helical" evidence="9">
    <location>
        <begin position="242"/>
        <end position="264"/>
    </location>
</feature>
<keyword evidence="11" id="KW-1185">Reference proteome</keyword>
<comment type="subcellular location">
    <subcellularLocation>
        <location evidence="1">Membrane</location>
        <topology evidence="1">Multi-pass membrane protein</topology>
    </subcellularLocation>
</comment>
<proteinExistence type="inferred from homology"/>
<feature type="transmembrane region" description="Helical" evidence="9">
    <location>
        <begin position="292"/>
        <end position="312"/>
    </location>
</feature>
<dbReference type="PANTHER" id="PTHR31806">
    <property type="entry name" value="PURINE-CYTOSINE PERMEASE FCY2-RELATED"/>
    <property type="match status" value="1"/>
</dbReference>
<comment type="similarity">
    <text evidence="2 7">Belongs to the purine-cytosine permease (2.A.39) family.</text>
</comment>
<evidence type="ECO:0000256" key="5">
    <source>
        <dbReference type="ARBA" id="ARBA00022989"/>
    </source>
</evidence>
<dbReference type="PIRSF" id="PIRSF002744">
    <property type="entry name" value="Pur-cyt_permease"/>
    <property type="match status" value="1"/>
</dbReference>
<keyword evidence="4 9" id="KW-0812">Transmembrane</keyword>
<feature type="transmembrane region" description="Helical" evidence="9">
    <location>
        <begin position="333"/>
        <end position="353"/>
    </location>
</feature>
<comment type="caution">
    <text evidence="10">The sequence shown here is derived from an EMBL/GenBank/DDBJ whole genome shotgun (WGS) entry which is preliminary data.</text>
</comment>
<keyword evidence="6 7" id="KW-0472">Membrane</keyword>
<reference evidence="10 11" key="1">
    <citation type="submission" date="2020-08" db="EMBL/GenBank/DDBJ databases">
        <title>Genomic Encyclopedia of Archaeal and Bacterial Type Strains, Phase II (KMG-II): from individual species to whole genera.</title>
        <authorList>
            <person name="Goeker M."/>
        </authorList>
    </citation>
    <scope>NUCLEOTIDE SEQUENCE [LARGE SCALE GENOMIC DNA]</scope>
    <source>
        <strain evidence="10 11">DSM 43850</strain>
    </source>
</reference>
<evidence type="ECO:0000256" key="6">
    <source>
        <dbReference type="ARBA" id="ARBA00023136"/>
    </source>
</evidence>
<evidence type="ECO:0000256" key="4">
    <source>
        <dbReference type="ARBA" id="ARBA00022692"/>
    </source>
</evidence>
<gene>
    <name evidence="10" type="ORF">BC739_007617</name>
</gene>
<evidence type="ECO:0000256" key="7">
    <source>
        <dbReference type="PIRNR" id="PIRNR002744"/>
    </source>
</evidence>
<dbReference type="Gene3D" id="1.10.4160.10">
    <property type="entry name" value="Hydantoin permease"/>
    <property type="match status" value="1"/>
</dbReference>
<dbReference type="InterPro" id="IPR001248">
    <property type="entry name" value="Pur-cyt_permease"/>
</dbReference>
<feature type="transmembrane region" description="Helical" evidence="9">
    <location>
        <begin position="445"/>
        <end position="467"/>
    </location>
</feature>
<dbReference type="Proteomes" id="UP000517916">
    <property type="component" value="Unassembled WGS sequence"/>
</dbReference>
<feature type="transmembrane region" description="Helical" evidence="9">
    <location>
        <begin position="30"/>
        <end position="50"/>
    </location>
</feature>
<name>A0ABR6BV02_9PSEU</name>
<evidence type="ECO:0000256" key="1">
    <source>
        <dbReference type="ARBA" id="ARBA00004141"/>
    </source>
</evidence>
<dbReference type="Pfam" id="PF02133">
    <property type="entry name" value="Transp_cyt_pur"/>
    <property type="match status" value="1"/>
</dbReference>
<dbReference type="RefSeq" id="WP_182839824.1">
    <property type="nucleotide sequence ID" value="NZ_BAAABQ010000025.1"/>
</dbReference>
<protein>
    <submittedName>
        <fullName evidence="10">Purine-cytosine permease-like protein</fullName>
    </submittedName>
</protein>
<feature type="transmembrane region" description="Helical" evidence="9">
    <location>
        <begin position="56"/>
        <end position="82"/>
    </location>
</feature>
<dbReference type="InterPro" id="IPR026030">
    <property type="entry name" value="Pur-cyt_permease_Fcy2/21/22"/>
</dbReference>
<evidence type="ECO:0000313" key="10">
    <source>
        <dbReference type="EMBL" id="MBA8930384.1"/>
    </source>
</evidence>
<sequence>MGGTHRVGVERRGIEVVPAGERYGTARGQFWVWAAANLSMLPVGYGVFVVGLGLAWWQAVLAILIALAASYPLVGLIALAGSRTGVPTMKLSRAAFGHAGARLPMLVTYASLIGWEIVSLALGALATRTVLGRLSPSLARGPLLVLSFLVMAGLTILLAVYGYHLIQRVQRWITLIVGEVTLAYLAIQLAQAHLFSSHGSTGSLPALLGGITLAIAGTGLGWVAGGADYSRYLPAATRPRSVIGWTALGGGAVQGVLLLAGVLLSTGDPGLAGRVAKDPIGGLTRQLPTWFLVPYLLAVVLSIVGAAVVDLYSSGIVLQALGVRLPRPAAAGLDGVLMIAGAAYVVFFAPSFFAPFQAFLFTAGSFVAAWAAVFLVDMLLHRDRGRGYDVPGLDDPAGPYRGWNWPGVGSMLVGAVLGLGLITSADPRLDRLVGFLLPEAVRSGPLGSANIGVVVAFFAAGLLYAAVTSRQATAARARTRHTRSTSSLPGSTPSSAASSSR</sequence>
<feature type="transmembrane region" description="Helical" evidence="9">
    <location>
        <begin position="138"/>
        <end position="160"/>
    </location>
</feature>
<feature type="transmembrane region" description="Helical" evidence="9">
    <location>
        <begin position="172"/>
        <end position="194"/>
    </location>
</feature>
<keyword evidence="5 9" id="KW-1133">Transmembrane helix</keyword>
<keyword evidence="3 7" id="KW-0813">Transport</keyword>
<feature type="transmembrane region" description="Helical" evidence="9">
    <location>
        <begin position="402"/>
        <end position="425"/>
    </location>
</feature>
<evidence type="ECO:0000256" key="9">
    <source>
        <dbReference type="SAM" id="Phobius"/>
    </source>
</evidence>
<feature type="transmembrane region" description="Helical" evidence="9">
    <location>
        <begin position="103"/>
        <end position="126"/>
    </location>
</feature>
<feature type="compositionally biased region" description="Low complexity" evidence="8">
    <location>
        <begin position="484"/>
        <end position="501"/>
    </location>
</feature>
<evidence type="ECO:0000313" key="11">
    <source>
        <dbReference type="Proteomes" id="UP000517916"/>
    </source>
</evidence>
<evidence type="ECO:0000256" key="2">
    <source>
        <dbReference type="ARBA" id="ARBA00008974"/>
    </source>
</evidence>